<dbReference type="InterPro" id="IPR029058">
    <property type="entry name" value="AB_hydrolase_fold"/>
</dbReference>
<dbReference type="PANTHER" id="PTHR40111">
    <property type="entry name" value="CEPHALOSPORIN-C DEACETYLASE"/>
    <property type="match status" value="1"/>
</dbReference>
<proteinExistence type="predicted"/>
<dbReference type="GO" id="GO:0052689">
    <property type="term" value="F:carboxylic ester hydrolase activity"/>
    <property type="evidence" value="ECO:0007669"/>
    <property type="project" value="TreeGrafter"/>
</dbReference>
<evidence type="ECO:0000313" key="6">
    <source>
        <dbReference type="Proteomes" id="UP000315017"/>
    </source>
</evidence>
<dbReference type="GO" id="GO:0005976">
    <property type="term" value="P:polysaccharide metabolic process"/>
    <property type="evidence" value="ECO:0007669"/>
    <property type="project" value="TreeGrafter"/>
</dbReference>
<dbReference type="KEGG" id="aagg:ETAA8_07020"/>
<dbReference type="PANTHER" id="PTHR40111:SF1">
    <property type="entry name" value="CEPHALOSPORIN-C DEACETYLASE"/>
    <property type="match status" value="1"/>
</dbReference>
<dbReference type="SUPFAM" id="SSF53474">
    <property type="entry name" value="alpha/beta-Hydrolases"/>
    <property type="match status" value="1"/>
</dbReference>
<keyword evidence="5" id="KW-0378">Hydrolase</keyword>
<dbReference type="Gene3D" id="3.40.50.1820">
    <property type="entry name" value="alpha/beta hydrolase"/>
    <property type="match status" value="1"/>
</dbReference>
<dbReference type="InterPro" id="IPR008391">
    <property type="entry name" value="AXE1_dom"/>
</dbReference>
<keyword evidence="3" id="KW-0732">Signal</keyword>
<dbReference type="EC" id="3.1.1.-" evidence="5"/>
<name>A0A517Y674_9BACT</name>
<organism evidence="5 6">
    <name type="scientific">Anatilimnocola aggregata</name>
    <dbReference type="NCBI Taxonomy" id="2528021"/>
    <lineage>
        <taxon>Bacteria</taxon>
        <taxon>Pseudomonadati</taxon>
        <taxon>Planctomycetota</taxon>
        <taxon>Planctomycetia</taxon>
        <taxon>Pirellulales</taxon>
        <taxon>Pirellulaceae</taxon>
        <taxon>Anatilimnocola</taxon>
    </lineage>
</organism>
<feature type="active site" description="Nucleophile" evidence="1">
    <location>
        <position position="294"/>
    </location>
</feature>
<dbReference type="Pfam" id="PF05448">
    <property type="entry name" value="AXE1"/>
    <property type="match status" value="1"/>
</dbReference>
<feature type="domain" description="Acetyl xylan esterase" evidence="4">
    <location>
        <begin position="129"/>
        <end position="407"/>
    </location>
</feature>
<feature type="chain" id="PRO_5021962946" evidence="3">
    <location>
        <begin position="21"/>
        <end position="426"/>
    </location>
</feature>
<feature type="active site" description="Charge relay system" evidence="1">
    <location>
        <position position="405"/>
    </location>
</feature>
<accession>A0A517Y674</accession>
<gene>
    <name evidence="5" type="primary">axe7A_1</name>
    <name evidence="5" type="ORF">ETAA8_07020</name>
</gene>
<protein>
    <submittedName>
        <fullName evidence="5">Acetyl esterase Axe7A</fullName>
        <ecNumber evidence="5">3.1.1.-</ecNumber>
    </submittedName>
</protein>
<reference evidence="5 6" key="1">
    <citation type="submission" date="2019-02" db="EMBL/GenBank/DDBJ databases">
        <title>Deep-cultivation of Planctomycetes and their phenomic and genomic characterization uncovers novel biology.</title>
        <authorList>
            <person name="Wiegand S."/>
            <person name="Jogler M."/>
            <person name="Boedeker C."/>
            <person name="Pinto D."/>
            <person name="Vollmers J."/>
            <person name="Rivas-Marin E."/>
            <person name="Kohn T."/>
            <person name="Peeters S.H."/>
            <person name="Heuer A."/>
            <person name="Rast P."/>
            <person name="Oberbeckmann S."/>
            <person name="Bunk B."/>
            <person name="Jeske O."/>
            <person name="Meyerdierks A."/>
            <person name="Storesund J.E."/>
            <person name="Kallscheuer N."/>
            <person name="Luecker S."/>
            <person name="Lage O.M."/>
            <person name="Pohl T."/>
            <person name="Merkel B.J."/>
            <person name="Hornburger P."/>
            <person name="Mueller R.-W."/>
            <person name="Bruemmer F."/>
            <person name="Labrenz M."/>
            <person name="Spormann A.M."/>
            <person name="Op den Camp H."/>
            <person name="Overmann J."/>
            <person name="Amann R."/>
            <person name="Jetten M.S.M."/>
            <person name="Mascher T."/>
            <person name="Medema M.H."/>
            <person name="Devos D.P."/>
            <person name="Kaster A.-K."/>
            <person name="Ovreas L."/>
            <person name="Rohde M."/>
            <person name="Galperin M.Y."/>
            <person name="Jogler C."/>
        </authorList>
    </citation>
    <scope>NUCLEOTIDE SEQUENCE [LARGE SCALE GENOMIC DNA]</scope>
    <source>
        <strain evidence="5 6">ETA_A8</strain>
    </source>
</reference>
<dbReference type="Proteomes" id="UP000315017">
    <property type="component" value="Chromosome"/>
</dbReference>
<sequence precursor="true">MFFRTTLALAAIFLPLVALAETKLQVTTDKPAAIYEPGEAVVWKVVAKDGETLVPGKITYTVKRGGLKEIAKGEATGSETTVRHQDPADAAKAPGVVLLEVTFKPDGDGKELKASGAAVYSPEKITRSTPVPADFDEFWKTKIAELDAVPMNVQVEKVDIGDANIEYYKITMDNIRGRKIYGQLAKPVGGEKLPALLQVQWAGVYPLNRDWVLGPARQGRLAFNIIAHGLPIDEPAKFYQEKAAKELSDYPGQGNDDRETSYFLPMFLSCRRAVDYLTQRPDWDKKHLVVQGGSQGGYQAIVTAGIHPAVTAFAANVPAGCDHTGKQAGRAPGWPNWASRQKKDVEKMLETSRYFDAMNFATRVKVPGLIGLGLIDPVCPAEGVLATCNELQGPEQIVIMPLADHGGDHKAYYAKFGPFLDKQLKD</sequence>
<evidence type="ECO:0000259" key="4">
    <source>
        <dbReference type="Pfam" id="PF05448"/>
    </source>
</evidence>
<evidence type="ECO:0000256" key="2">
    <source>
        <dbReference type="PIRSR" id="PIRSR639069-2"/>
    </source>
</evidence>
<dbReference type="OrthoDB" id="9770528at2"/>
<evidence type="ECO:0000256" key="3">
    <source>
        <dbReference type="SAM" id="SignalP"/>
    </source>
</evidence>
<dbReference type="RefSeq" id="WP_145084890.1">
    <property type="nucleotide sequence ID" value="NZ_CP036274.1"/>
</dbReference>
<feature type="active site" description="Charge relay system" evidence="1">
    <location>
        <position position="376"/>
    </location>
</feature>
<evidence type="ECO:0000313" key="5">
    <source>
        <dbReference type="EMBL" id="QDU25632.1"/>
    </source>
</evidence>
<dbReference type="InterPro" id="IPR039069">
    <property type="entry name" value="CE7"/>
</dbReference>
<feature type="binding site" evidence="2">
    <location>
        <position position="205"/>
    </location>
    <ligand>
        <name>substrate</name>
    </ligand>
</feature>
<feature type="signal peptide" evidence="3">
    <location>
        <begin position="1"/>
        <end position="20"/>
    </location>
</feature>
<evidence type="ECO:0000256" key="1">
    <source>
        <dbReference type="PIRSR" id="PIRSR639069-1"/>
    </source>
</evidence>
<dbReference type="EMBL" id="CP036274">
    <property type="protein sequence ID" value="QDU25632.1"/>
    <property type="molecule type" value="Genomic_DNA"/>
</dbReference>
<keyword evidence="6" id="KW-1185">Reference proteome</keyword>
<dbReference type="AlphaFoldDB" id="A0A517Y674"/>